<dbReference type="EMBL" id="JAGKQM010000006">
    <property type="protein sequence ID" value="KAH0921162.1"/>
    <property type="molecule type" value="Genomic_DNA"/>
</dbReference>
<keyword evidence="12" id="KW-0753">Steroid metabolism</keyword>
<evidence type="ECO:0000256" key="1">
    <source>
        <dbReference type="ARBA" id="ARBA00004477"/>
    </source>
</evidence>
<evidence type="ECO:0000256" key="10">
    <source>
        <dbReference type="ARBA" id="ARBA00023136"/>
    </source>
</evidence>
<keyword evidence="5" id="KW-0256">Endoplasmic reticulum</keyword>
<keyword evidence="4 13" id="KW-0812">Transmembrane</keyword>
<evidence type="ECO:0000256" key="12">
    <source>
        <dbReference type="ARBA" id="ARBA00023221"/>
    </source>
</evidence>
<keyword evidence="9" id="KW-0443">Lipid metabolism</keyword>
<keyword evidence="10 13" id="KW-0472">Membrane</keyword>
<keyword evidence="11" id="KW-1207">Sterol metabolism</keyword>
<feature type="transmembrane region" description="Helical" evidence="13">
    <location>
        <begin position="28"/>
        <end position="52"/>
    </location>
</feature>
<protein>
    <submittedName>
        <fullName evidence="14">Uncharacterized protein</fullName>
    </submittedName>
</protein>
<comment type="caution">
    <text evidence="14">The sequence shown here is derived from an EMBL/GenBank/DDBJ whole genome shotgun (WGS) entry which is preliminary data.</text>
</comment>
<keyword evidence="3" id="KW-0444">Lipid biosynthesis</keyword>
<accession>A0ABQ8CVP2</accession>
<dbReference type="Proteomes" id="UP000824890">
    <property type="component" value="Unassembled WGS sequence"/>
</dbReference>
<keyword evidence="7 13" id="KW-1133">Transmembrane helix</keyword>
<evidence type="ECO:0000256" key="5">
    <source>
        <dbReference type="ARBA" id="ARBA00022824"/>
    </source>
</evidence>
<evidence type="ECO:0000313" key="15">
    <source>
        <dbReference type="Proteomes" id="UP000824890"/>
    </source>
</evidence>
<evidence type="ECO:0000256" key="2">
    <source>
        <dbReference type="ARBA" id="ARBA00005377"/>
    </source>
</evidence>
<evidence type="ECO:0000256" key="6">
    <source>
        <dbReference type="ARBA" id="ARBA00022955"/>
    </source>
</evidence>
<keyword evidence="8" id="KW-0756">Sterol biosynthesis</keyword>
<proteinExistence type="inferred from homology"/>
<evidence type="ECO:0000256" key="13">
    <source>
        <dbReference type="SAM" id="Phobius"/>
    </source>
</evidence>
<evidence type="ECO:0000256" key="9">
    <source>
        <dbReference type="ARBA" id="ARBA00023098"/>
    </source>
</evidence>
<name>A0ABQ8CVP2_BRANA</name>
<evidence type="ECO:0000313" key="14">
    <source>
        <dbReference type="EMBL" id="KAH0921162.1"/>
    </source>
</evidence>
<dbReference type="Pfam" id="PF03694">
    <property type="entry name" value="Erg28"/>
    <property type="match status" value="1"/>
</dbReference>
<comment type="subcellular location">
    <subcellularLocation>
        <location evidence="1">Endoplasmic reticulum membrane</location>
        <topology evidence="1">Multi-pass membrane protein</topology>
    </subcellularLocation>
</comment>
<organism evidence="14 15">
    <name type="scientific">Brassica napus</name>
    <name type="common">Rape</name>
    <dbReference type="NCBI Taxonomy" id="3708"/>
    <lineage>
        <taxon>Eukaryota</taxon>
        <taxon>Viridiplantae</taxon>
        <taxon>Streptophyta</taxon>
        <taxon>Embryophyta</taxon>
        <taxon>Tracheophyta</taxon>
        <taxon>Spermatophyta</taxon>
        <taxon>Magnoliopsida</taxon>
        <taxon>eudicotyledons</taxon>
        <taxon>Gunneridae</taxon>
        <taxon>Pentapetalae</taxon>
        <taxon>rosids</taxon>
        <taxon>malvids</taxon>
        <taxon>Brassicales</taxon>
        <taxon>Brassicaceae</taxon>
        <taxon>Brassiceae</taxon>
        <taxon>Brassica</taxon>
    </lineage>
</organism>
<evidence type="ECO:0000256" key="4">
    <source>
        <dbReference type="ARBA" id="ARBA00022692"/>
    </source>
</evidence>
<keyword evidence="6" id="KW-0752">Steroid biosynthesis</keyword>
<comment type="similarity">
    <text evidence="2">Belongs to the ERG28 family.</text>
</comment>
<keyword evidence="15" id="KW-1185">Reference proteome</keyword>
<reference evidence="14 15" key="1">
    <citation type="submission" date="2021-05" db="EMBL/GenBank/DDBJ databases">
        <title>Genome Assembly of Synthetic Allotetraploid Brassica napus Reveals Homoeologous Exchanges between Subgenomes.</title>
        <authorList>
            <person name="Davis J.T."/>
        </authorList>
    </citation>
    <scope>NUCLEOTIDE SEQUENCE [LARGE SCALE GENOMIC DNA]</scope>
    <source>
        <strain evidence="15">cv. Da-Ae</strain>
        <tissue evidence="14">Seedling</tissue>
    </source>
</reference>
<dbReference type="InterPro" id="IPR005352">
    <property type="entry name" value="Erg28"/>
</dbReference>
<sequence>MSRKREAHLRIKDTASSKGSEAKTKMKALGYWLMVVGSLRLAAVWFGFFNIWALRLAVFSQTTMSEVHGRTFGVWTLLTCTLCFLCAFNPENKPTSSSTYNDRRQSLNRGLLRRYGLWKSPDITSPTLARRLCGCSGSGIPLNNRTPNFLDFFFFFSRRHGIQRLCRSLNLYTHLISRVENAFSCRIDYIDSGKIHALIFPPKNSNASKPKSRQYYT</sequence>
<evidence type="ECO:0000256" key="3">
    <source>
        <dbReference type="ARBA" id="ARBA00022516"/>
    </source>
</evidence>
<evidence type="ECO:0000256" key="11">
    <source>
        <dbReference type="ARBA" id="ARBA00023166"/>
    </source>
</evidence>
<feature type="transmembrane region" description="Helical" evidence="13">
    <location>
        <begin position="72"/>
        <end position="88"/>
    </location>
</feature>
<dbReference type="PANTHER" id="PTHR15451">
    <property type="entry name" value="ERGOSTEROL BIOSYNTHETIC PROTEIN 28-RELATED"/>
    <property type="match status" value="1"/>
</dbReference>
<gene>
    <name evidence="14" type="ORF">HID58_021180</name>
</gene>
<dbReference type="PANTHER" id="PTHR15451:SF19">
    <property type="entry name" value="ERGOSTEROL BIOSYNTHETIC PROTEIN 28 HOMOLOG"/>
    <property type="match status" value="1"/>
</dbReference>
<evidence type="ECO:0000256" key="7">
    <source>
        <dbReference type="ARBA" id="ARBA00022989"/>
    </source>
</evidence>
<evidence type="ECO:0000256" key="8">
    <source>
        <dbReference type="ARBA" id="ARBA00023011"/>
    </source>
</evidence>